<proteinExistence type="predicted"/>
<protein>
    <recommendedName>
        <fullName evidence="2">DUF4216 domain-containing protein</fullName>
    </recommendedName>
</protein>
<gene>
    <name evidence="3" type="ORF">Din_037245</name>
</gene>
<feature type="compositionally biased region" description="Acidic residues" evidence="1">
    <location>
        <begin position="241"/>
        <end position="276"/>
    </location>
</feature>
<accession>A0A5B7BH02</accession>
<dbReference type="EMBL" id="GHES01037245">
    <property type="protein sequence ID" value="MPA67804.1"/>
    <property type="molecule type" value="Transcribed_RNA"/>
</dbReference>
<evidence type="ECO:0000313" key="3">
    <source>
        <dbReference type="EMBL" id="MPA67804.1"/>
    </source>
</evidence>
<evidence type="ECO:0000256" key="1">
    <source>
        <dbReference type="SAM" id="MobiDB-lite"/>
    </source>
</evidence>
<dbReference type="Pfam" id="PF13952">
    <property type="entry name" value="DUF4216"/>
    <property type="match status" value="1"/>
</dbReference>
<organism evidence="3">
    <name type="scientific">Davidia involucrata</name>
    <name type="common">Dove tree</name>
    <dbReference type="NCBI Taxonomy" id="16924"/>
    <lineage>
        <taxon>Eukaryota</taxon>
        <taxon>Viridiplantae</taxon>
        <taxon>Streptophyta</taxon>
        <taxon>Embryophyta</taxon>
        <taxon>Tracheophyta</taxon>
        <taxon>Spermatophyta</taxon>
        <taxon>Magnoliopsida</taxon>
        <taxon>eudicotyledons</taxon>
        <taxon>Gunneridae</taxon>
        <taxon>Pentapetalae</taxon>
        <taxon>asterids</taxon>
        <taxon>Cornales</taxon>
        <taxon>Nyssaceae</taxon>
        <taxon>Davidia</taxon>
    </lineage>
</organism>
<dbReference type="PANTHER" id="PTHR48258:SF6">
    <property type="entry name" value="LEUCINE-RICH REPEAT DOMAIN, L DOMAIN-CONTAINING PROTEIN"/>
    <property type="match status" value="1"/>
</dbReference>
<name>A0A5B7BH02_DAVIN</name>
<dbReference type="AlphaFoldDB" id="A0A5B7BH02"/>
<feature type="domain" description="DUF4216" evidence="2">
    <location>
        <begin position="87"/>
        <end position="159"/>
    </location>
</feature>
<evidence type="ECO:0000259" key="2">
    <source>
        <dbReference type="Pfam" id="PF13952"/>
    </source>
</evidence>
<dbReference type="InterPro" id="IPR025312">
    <property type="entry name" value="DUF4216"/>
</dbReference>
<dbReference type="PANTHER" id="PTHR48258">
    <property type="entry name" value="DUF4218 DOMAIN-CONTAINING PROTEIN-RELATED"/>
    <property type="match status" value="1"/>
</dbReference>
<reference evidence="3" key="1">
    <citation type="submission" date="2019-08" db="EMBL/GenBank/DDBJ databases">
        <title>Reference gene set and small RNA set construction with multiple tissues from Davidia involucrata Baill.</title>
        <authorList>
            <person name="Yang H."/>
            <person name="Zhou C."/>
            <person name="Li G."/>
            <person name="Wang J."/>
            <person name="Gao P."/>
            <person name="Wang M."/>
            <person name="Wang R."/>
            <person name="Zhao Y."/>
        </authorList>
    </citation>
    <scope>NUCLEOTIDE SEQUENCE</scope>
    <source>
        <tissue evidence="3">Mixed with DoveR01_LX</tissue>
    </source>
</reference>
<sequence>MFAKWFGDHMKLLRHRKSPEATEQLYALACGPDQRVSHYSGCIIDGIRFHTKEREMLCRTQNNGVIVEGDKKGEHILEYYGVLTDILELRYCFRNSIYLFKYDWWNVGNTKTGIHIDQHFTSVNTSQTWYKDDPYVLASQCKQVFYLKDPKFRGEWQVVQKIKAQNVYDVLQMKEAEVDLEVSEGAFQEEDQLADDGVVQHDEQEVQSLHLSRADVEPNHVDSSAIIAPVQLDLIDASFINDDDDDESDDEDDTLMEYCSNDEEPLSTDDDTDIEN</sequence>
<feature type="region of interest" description="Disordered" evidence="1">
    <location>
        <begin position="239"/>
        <end position="276"/>
    </location>
</feature>